<evidence type="ECO:0000256" key="1">
    <source>
        <dbReference type="SAM" id="MobiDB-lite"/>
    </source>
</evidence>
<reference evidence="4 5" key="1">
    <citation type="submission" date="2022-11" db="EMBL/GenBank/DDBJ databases">
        <title>Whole genome sequence of Eschrichtius robustus ER-17-0199.</title>
        <authorList>
            <person name="Bruniche-Olsen A."/>
            <person name="Black A.N."/>
            <person name="Fields C.J."/>
            <person name="Walden K."/>
            <person name="Dewoody J.A."/>
        </authorList>
    </citation>
    <scope>NUCLEOTIDE SEQUENCE [LARGE SCALE GENOMIC DNA]</scope>
    <source>
        <strain evidence="4">ER-17-0199</strain>
        <tissue evidence="4">Blubber</tissue>
    </source>
</reference>
<proteinExistence type="predicted"/>
<feature type="compositionally biased region" description="Polar residues" evidence="1">
    <location>
        <begin position="210"/>
        <end position="220"/>
    </location>
</feature>
<dbReference type="EMBL" id="JAIQCJ010001090">
    <property type="protein sequence ID" value="KAJ8792396.1"/>
    <property type="molecule type" value="Genomic_DNA"/>
</dbReference>
<dbReference type="Pfam" id="PF11825">
    <property type="entry name" value="Nuc_recep-AF1"/>
    <property type="match status" value="1"/>
</dbReference>
<keyword evidence="5" id="KW-1185">Reference proteome</keyword>
<name>A0AB34HN23_ESCRO</name>
<feature type="chain" id="PRO_5044199324" description="Nuclear/hormone receptor activator site AF-1 domain-containing protein" evidence="2">
    <location>
        <begin position="17"/>
        <end position="348"/>
    </location>
</feature>
<dbReference type="AlphaFoldDB" id="A0AB34HN23"/>
<comment type="caution">
    <text evidence="4">The sequence shown here is derived from an EMBL/GenBank/DDBJ whole genome shotgun (WGS) entry which is preliminary data.</text>
</comment>
<keyword evidence="2" id="KW-0732">Signal</keyword>
<evidence type="ECO:0000259" key="3">
    <source>
        <dbReference type="Pfam" id="PF11825"/>
    </source>
</evidence>
<feature type="region of interest" description="Disordered" evidence="1">
    <location>
        <begin position="210"/>
        <end position="254"/>
    </location>
</feature>
<feature type="compositionally biased region" description="Low complexity" evidence="1">
    <location>
        <begin position="227"/>
        <end position="247"/>
    </location>
</feature>
<gene>
    <name evidence="4" type="ORF">J1605_019615</name>
</gene>
<feature type="signal peptide" evidence="2">
    <location>
        <begin position="1"/>
        <end position="16"/>
    </location>
</feature>
<feature type="region of interest" description="Disordered" evidence="1">
    <location>
        <begin position="76"/>
        <end position="123"/>
    </location>
</feature>
<feature type="domain" description="Nuclear/hormone receptor activator site AF-1" evidence="3">
    <location>
        <begin position="214"/>
        <end position="295"/>
    </location>
</feature>
<accession>A0AB34HN23</accession>
<protein>
    <recommendedName>
        <fullName evidence="3">Nuclear/hormone receptor activator site AF-1 domain-containing protein</fullName>
    </recommendedName>
</protein>
<evidence type="ECO:0000313" key="5">
    <source>
        <dbReference type="Proteomes" id="UP001159641"/>
    </source>
</evidence>
<dbReference type="InterPro" id="IPR021780">
    <property type="entry name" value="Nuc_recep-AF1"/>
</dbReference>
<evidence type="ECO:0000313" key="4">
    <source>
        <dbReference type="EMBL" id="KAJ8792396.1"/>
    </source>
</evidence>
<sequence>MVIVMMMVTVTMVVEPLSPGPAAPSHSGLPSSLEVWATLGCGVELGPEFCSLQADGLLGLGPFWPVGGLSVGAPEAACPENSPRGVPHPVLSSNSEPPSPPKISGQQVERASKGGGAQQAGGYRMEMGKCSQRRGSPGLAEPPMFLREPPHPTGWPPPSTSMDKFTRPWRKLGSGRSRVYPALTVGSGVLQPVPETQFAPVTKVDFSTQVNSSSLNSPTGRGSMAAPSLHPSLGPGIGSSLSSPGQLHSPISTLSSPINGMGPPFSVISSPMGPHSMSVPTTPTLGFGTGSPQARTLPHTGCLSAPCPDPQARTDAASSGVPGLSPTVASAHLPGLVVSVVVSAQLLL</sequence>
<evidence type="ECO:0000256" key="2">
    <source>
        <dbReference type="SAM" id="SignalP"/>
    </source>
</evidence>
<organism evidence="4 5">
    <name type="scientific">Eschrichtius robustus</name>
    <name type="common">California gray whale</name>
    <name type="synonym">Eschrichtius gibbosus</name>
    <dbReference type="NCBI Taxonomy" id="9764"/>
    <lineage>
        <taxon>Eukaryota</taxon>
        <taxon>Metazoa</taxon>
        <taxon>Chordata</taxon>
        <taxon>Craniata</taxon>
        <taxon>Vertebrata</taxon>
        <taxon>Euteleostomi</taxon>
        <taxon>Mammalia</taxon>
        <taxon>Eutheria</taxon>
        <taxon>Laurasiatheria</taxon>
        <taxon>Artiodactyla</taxon>
        <taxon>Whippomorpha</taxon>
        <taxon>Cetacea</taxon>
        <taxon>Mysticeti</taxon>
        <taxon>Eschrichtiidae</taxon>
        <taxon>Eschrichtius</taxon>
    </lineage>
</organism>
<dbReference type="Proteomes" id="UP001159641">
    <property type="component" value="Unassembled WGS sequence"/>
</dbReference>